<dbReference type="Pfam" id="PF14031">
    <property type="entry name" value="D-ser_dehydrat"/>
    <property type="match status" value="1"/>
</dbReference>
<protein>
    <submittedName>
        <fullName evidence="4">DSD1 family PLP-dependent enzyme</fullName>
    </submittedName>
</protein>
<dbReference type="Gene3D" id="3.20.20.10">
    <property type="entry name" value="Alanine racemase"/>
    <property type="match status" value="1"/>
</dbReference>
<keyword evidence="2" id="KW-0456">Lyase</keyword>
<dbReference type="CDD" id="cd06812">
    <property type="entry name" value="PLPDE_III_DSD_D-TA_like_1"/>
    <property type="match status" value="1"/>
</dbReference>
<comment type="similarity">
    <text evidence="1">Belongs to the DSD1 family.</text>
</comment>
<evidence type="ECO:0000313" key="5">
    <source>
        <dbReference type="Proteomes" id="UP000503339"/>
    </source>
</evidence>
<evidence type="ECO:0000256" key="2">
    <source>
        <dbReference type="ARBA" id="ARBA00023239"/>
    </source>
</evidence>
<dbReference type="SMART" id="SM01119">
    <property type="entry name" value="D-ser_dehydrat"/>
    <property type="match status" value="1"/>
</dbReference>
<dbReference type="SUPFAM" id="SSF51419">
    <property type="entry name" value="PLP-binding barrel"/>
    <property type="match status" value="1"/>
</dbReference>
<evidence type="ECO:0000259" key="3">
    <source>
        <dbReference type="SMART" id="SM01119"/>
    </source>
</evidence>
<dbReference type="RefSeq" id="WP_081293904.1">
    <property type="nucleotide sequence ID" value="NZ_CP033361.1"/>
</dbReference>
<name>A0A6M7URY8_9HYPH</name>
<dbReference type="AlphaFoldDB" id="A0A6M7URY8"/>
<dbReference type="InterPro" id="IPR029066">
    <property type="entry name" value="PLP-binding_barrel"/>
</dbReference>
<dbReference type="InterPro" id="IPR001608">
    <property type="entry name" value="Ala_racemase_N"/>
</dbReference>
<gene>
    <name evidence="4" type="ORF">EB233_27530</name>
</gene>
<feature type="domain" description="D-serine dehydratase-like" evidence="3">
    <location>
        <begin position="281"/>
        <end position="388"/>
    </location>
</feature>
<sequence length="405" mass="43841">MIIKIDARKLAVSEVETLDQVQHERAARRLGDLETPCLILDADRMDRNIVRLRERLAPLGVSLRPHLKTAKSIEVARRVMATREGPATVSTLREARLFANAGVRDIIYAVGIAPWKLAKVIELRRQGVDLAVVLDTVEQAQAVAATSRETGLAIPALIEIDCDGHRSGVLPNDRDRLVAIGRALIDGGELRGVLTHAGGSYAARGDEALRRCAEEERHAAVAAATILRDAGLPCPVVSVGSTPTAHRAGDLSGVTEVRAGVFVFFDLVMAGIGICQIDDIAISVLATVIGHQREKGWILVDAGWMAMSQDRGTSRQEVNQGYGVVCDSRGRLFDNIILADANQEHGIIKVRPGSGATLPELKIGERVRILPNHACATGAQHRSYHVVRSASDLVEGEWQRFGGWY</sequence>
<dbReference type="KEGG" id="merd:EB233_27530"/>
<dbReference type="Pfam" id="PF01168">
    <property type="entry name" value="Ala_racemase_N"/>
    <property type="match status" value="1"/>
</dbReference>
<organism evidence="4 5">
    <name type="scientific">Mesorhizobium erdmanii</name>
    <dbReference type="NCBI Taxonomy" id="1777866"/>
    <lineage>
        <taxon>Bacteria</taxon>
        <taxon>Pseudomonadati</taxon>
        <taxon>Pseudomonadota</taxon>
        <taxon>Alphaproteobacteria</taxon>
        <taxon>Hyphomicrobiales</taxon>
        <taxon>Phyllobacteriaceae</taxon>
        <taxon>Mesorhizobium</taxon>
    </lineage>
</organism>
<evidence type="ECO:0000313" key="4">
    <source>
        <dbReference type="EMBL" id="QKC78793.1"/>
    </source>
</evidence>
<dbReference type="EMBL" id="CP033361">
    <property type="protein sequence ID" value="QKC78793.1"/>
    <property type="molecule type" value="Genomic_DNA"/>
</dbReference>
<dbReference type="InterPro" id="IPR051466">
    <property type="entry name" value="D-amino_acid_metab_enzyme"/>
</dbReference>
<dbReference type="PANTHER" id="PTHR28004">
    <property type="entry name" value="ZGC:162816-RELATED"/>
    <property type="match status" value="1"/>
</dbReference>
<accession>A0A6M7URY8</accession>
<keyword evidence="5" id="KW-1185">Reference proteome</keyword>
<dbReference type="InterPro" id="IPR026956">
    <property type="entry name" value="D-ser_dehydrat-like_dom"/>
</dbReference>
<dbReference type="GO" id="GO:0008721">
    <property type="term" value="F:D-serine ammonia-lyase activity"/>
    <property type="evidence" value="ECO:0007669"/>
    <property type="project" value="TreeGrafter"/>
</dbReference>
<reference evidence="4 5" key="1">
    <citation type="submission" date="2018-10" db="EMBL/GenBank/DDBJ databases">
        <authorList>
            <person name="Perry B.J."/>
            <person name="Sullivan J.T."/>
            <person name="Murphy R.J.T."/>
            <person name="Ramsay J.P."/>
            <person name="Ronson C.W."/>
        </authorList>
    </citation>
    <scope>NUCLEOTIDE SEQUENCE [LARGE SCALE GENOMIC DNA]</scope>
    <source>
        <strain evidence="4 5">NZP2014</strain>
    </source>
</reference>
<dbReference type="Proteomes" id="UP000503339">
    <property type="component" value="Chromosome"/>
</dbReference>
<evidence type="ECO:0000256" key="1">
    <source>
        <dbReference type="ARBA" id="ARBA00005323"/>
    </source>
</evidence>
<dbReference type="Gene3D" id="2.40.37.20">
    <property type="entry name" value="D-serine dehydratase-like domain"/>
    <property type="match status" value="1"/>
</dbReference>
<proteinExistence type="inferred from homology"/>
<dbReference type="InterPro" id="IPR042208">
    <property type="entry name" value="D-ser_dehydrat-like_sf"/>
</dbReference>
<dbReference type="PANTHER" id="PTHR28004:SF2">
    <property type="entry name" value="D-SERINE DEHYDRATASE"/>
    <property type="match status" value="1"/>
</dbReference>
<dbReference type="GO" id="GO:0036088">
    <property type="term" value="P:D-serine catabolic process"/>
    <property type="evidence" value="ECO:0007669"/>
    <property type="project" value="TreeGrafter"/>
</dbReference>